<name>A0A212TZ56_9MICO</name>
<dbReference type="InterPro" id="IPR050226">
    <property type="entry name" value="NagZ_Beta-hexosaminidase"/>
</dbReference>
<protein>
    <recommendedName>
        <fullName evidence="3">beta-N-acetylhexosaminidase</fullName>
        <ecNumber evidence="3">3.2.1.52</ecNumber>
    </recommendedName>
</protein>
<feature type="region of interest" description="Disordered" evidence="6">
    <location>
        <begin position="503"/>
        <end position="522"/>
    </location>
</feature>
<feature type="region of interest" description="Disordered" evidence="6">
    <location>
        <begin position="22"/>
        <end position="84"/>
    </location>
</feature>
<dbReference type="GO" id="GO:0009254">
    <property type="term" value="P:peptidoglycan turnover"/>
    <property type="evidence" value="ECO:0007669"/>
    <property type="project" value="TreeGrafter"/>
</dbReference>
<feature type="domain" description="Glycoside hydrolase family 3 N-terminal" evidence="7">
    <location>
        <begin position="110"/>
        <end position="408"/>
    </location>
</feature>
<evidence type="ECO:0000313" key="8">
    <source>
        <dbReference type="EMBL" id="SNC71285.1"/>
    </source>
</evidence>
<organism evidence="8 9">
    <name type="scientific">Kytococcus aerolatus</name>
    <dbReference type="NCBI Taxonomy" id="592308"/>
    <lineage>
        <taxon>Bacteria</taxon>
        <taxon>Bacillati</taxon>
        <taxon>Actinomycetota</taxon>
        <taxon>Actinomycetes</taxon>
        <taxon>Micrococcales</taxon>
        <taxon>Kytococcaceae</taxon>
        <taxon>Kytococcus</taxon>
    </lineage>
</organism>
<proteinExistence type="inferred from homology"/>
<gene>
    <name evidence="8" type="ORF">SAMN05445756_1410</name>
</gene>
<evidence type="ECO:0000256" key="1">
    <source>
        <dbReference type="ARBA" id="ARBA00001231"/>
    </source>
</evidence>
<keyword evidence="9" id="KW-1185">Reference proteome</keyword>
<dbReference type="Pfam" id="PF00933">
    <property type="entry name" value="Glyco_hydro_3"/>
    <property type="match status" value="1"/>
</dbReference>
<dbReference type="OrthoDB" id="9805821at2"/>
<dbReference type="InterPro" id="IPR036962">
    <property type="entry name" value="Glyco_hydro_3_N_sf"/>
</dbReference>
<dbReference type="GO" id="GO:0005975">
    <property type="term" value="P:carbohydrate metabolic process"/>
    <property type="evidence" value="ECO:0007669"/>
    <property type="project" value="InterPro"/>
</dbReference>
<evidence type="ECO:0000256" key="6">
    <source>
        <dbReference type="SAM" id="MobiDB-lite"/>
    </source>
</evidence>
<accession>A0A212TZ56</accession>
<sequence>MGARTARALAVGAGVALLAGCGGSGGGPGEAVGTDGASRTSRPSSASSADAAPPSTSASARSSRPADAGSSAGPASAPSRTATDRAVEGMGVEELAGQVIVAGYEGTSPRAAAELVEDGFGGVIVFAANVPEEVTALRETTRAVQAAQERSGRDWPAVVGVDQEGGPVQRLGEPVTQLPAGMAHGAAADPALSRELAAHSGAQLRALGVTMVLAPDADVTAGPQDPTIGIRSPGSDPAAVAETAGALAAGYREAGIVPVAKHLPGHGGVTTDSHEGLPVSDAGVAALRERDLLPFTELAGQDVPVMVGHIALTALDDAPATVSAETLGALREELPADTLVVSDALNMGALDAVEEESGTDRSVAALAAGVDLLLMPPDASAARAAIVEAVEAGELPEERLREAAARVVATQQEVSEPPSEAVLREGEGLAGRLAAASLTSLGPTCSPDVLDPGDAVRVVGGTRAQRQGLGEALAGQGLEVGSGGGSTVEIVAGGEYAAGRVEDGRMPGEEASGQEPSPAPSHTADVAVALDVPYGLAGSDAPVRLATFGDTPATLDHLAAALVDGVEPLGRLPVEVDGATDCSSR</sequence>
<evidence type="ECO:0000256" key="2">
    <source>
        <dbReference type="ARBA" id="ARBA00005336"/>
    </source>
</evidence>
<reference evidence="8 9" key="1">
    <citation type="submission" date="2017-06" db="EMBL/GenBank/DDBJ databases">
        <authorList>
            <person name="Kim H.J."/>
            <person name="Triplett B.A."/>
        </authorList>
    </citation>
    <scope>NUCLEOTIDE SEQUENCE [LARGE SCALE GENOMIC DNA]</scope>
    <source>
        <strain evidence="8 9">DSM 22179</strain>
    </source>
</reference>
<keyword evidence="4" id="KW-0378">Hydrolase</keyword>
<keyword evidence="5" id="KW-0326">Glycosidase</keyword>
<evidence type="ECO:0000313" key="9">
    <source>
        <dbReference type="Proteomes" id="UP000198122"/>
    </source>
</evidence>
<evidence type="ECO:0000259" key="7">
    <source>
        <dbReference type="Pfam" id="PF00933"/>
    </source>
</evidence>
<dbReference type="PANTHER" id="PTHR30480:SF13">
    <property type="entry name" value="BETA-HEXOSAMINIDASE"/>
    <property type="match status" value="1"/>
</dbReference>
<dbReference type="PANTHER" id="PTHR30480">
    <property type="entry name" value="BETA-HEXOSAMINIDASE-RELATED"/>
    <property type="match status" value="1"/>
</dbReference>
<dbReference type="InterPro" id="IPR017853">
    <property type="entry name" value="GH"/>
</dbReference>
<dbReference type="Proteomes" id="UP000198122">
    <property type="component" value="Unassembled WGS sequence"/>
</dbReference>
<dbReference type="RefSeq" id="WP_088818389.1">
    <property type="nucleotide sequence ID" value="NZ_FYEZ01000002.1"/>
</dbReference>
<dbReference type="Gene3D" id="3.20.20.300">
    <property type="entry name" value="Glycoside hydrolase, family 3, N-terminal domain"/>
    <property type="match status" value="1"/>
</dbReference>
<evidence type="ECO:0000256" key="3">
    <source>
        <dbReference type="ARBA" id="ARBA00012663"/>
    </source>
</evidence>
<dbReference type="EMBL" id="FYEZ01000002">
    <property type="protein sequence ID" value="SNC71285.1"/>
    <property type="molecule type" value="Genomic_DNA"/>
</dbReference>
<dbReference type="AlphaFoldDB" id="A0A212TZ56"/>
<dbReference type="InterPro" id="IPR001764">
    <property type="entry name" value="Glyco_hydro_3_N"/>
</dbReference>
<comment type="catalytic activity">
    <reaction evidence="1">
        <text>Hydrolysis of terminal non-reducing N-acetyl-D-hexosamine residues in N-acetyl-beta-D-hexosaminides.</text>
        <dbReference type="EC" id="3.2.1.52"/>
    </reaction>
</comment>
<comment type="similarity">
    <text evidence="2">Belongs to the glycosyl hydrolase 3 family.</text>
</comment>
<dbReference type="PROSITE" id="PS51257">
    <property type="entry name" value="PROKAR_LIPOPROTEIN"/>
    <property type="match status" value="1"/>
</dbReference>
<dbReference type="GO" id="GO:0004563">
    <property type="term" value="F:beta-N-acetylhexosaminidase activity"/>
    <property type="evidence" value="ECO:0007669"/>
    <property type="project" value="UniProtKB-EC"/>
</dbReference>
<dbReference type="SUPFAM" id="SSF51445">
    <property type="entry name" value="(Trans)glycosidases"/>
    <property type="match status" value="1"/>
</dbReference>
<evidence type="ECO:0000256" key="4">
    <source>
        <dbReference type="ARBA" id="ARBA00022801"/>
    </source>
</evidence>
<dbReference type="EC" id="3.2.1.52" evidence="3"/>
<evidence type="ECO:0000256" key="5">
    <source>
        <dbReference type="ARBA" id="ARBA00023295"/>
    </source>
</evidence>
<feature type="compositionally biased region" description="Low complexity" evidence="6">
    <location>
        <begin position="31"/>
        <end position="81"/>
    </location>
</feature>